<gene>
    <name evidence="1" type="ORF">D9613_012956</name>
</gene>
<reference evidence="1 2" key="1">
    <citation type="submission" date="2019-12" db="EMBL/GenBank/DDBJ databases">
        <authorList>
            <person name="Floudas D."/>
            <person name="Bentzer J."/>
            <person name="Ahren D."/>
            <person name="Johansson T."/>
            <person name="Persson P."/>
            <person name="Tunlid A."/>
        </authorList>
    </citation>
    <scope>NUCLEOTIDE SEQUENCE [LARGE SCALE GENOMIC DNA]</scope>
    <source>
        <strain evidence="1 2">CBS 102.39</strain>
    </source>
</reference>
<organism evidence="1 2">
    <name type="scientific">Agrocybe pediades</name>
    <dbReference type="NCBI Taxonomy" id="84607"/>
    <lineage>
        <taxon>Eukaryota</taxon>
        <taxon>Fungi</taxon>
        <taxon>Dikarya</taxon>
        <taxon>Basidiomycota</taxon>
        <taxon>Agaricomycotina</taxon>
        <taxon>Agaricomycetes</taxon>
        <taxon>Agaricomycetidae</taxon>
        <taxon>Agaricales</taxon>
        <taxon>Agaricineae</taxon>
        <taxon>Strophariaceae</taxon>
        <taxon>Agrocybe</taxon>
    </lineage>
</organism>
<evidence type="ECO:0000313" key="1">
    <source>
        <dbReference type="EMBL" id="KAF4617984.1"/>
    </source>
</evidence>
<accession>A0A8H4VS23</accession>
<proteinExistence type="predicted"/>
<sequence>MASYSRPCPYNLRSRAVRLDSTPLAAVPGGSHPAVNTPPNMSIVAPRVKKRVPDQAKVLHSSFSLSSTLPRYKMEAASNNVHLAEEDCDVNVFDGSLNAMCREDMKEFAEQLLSIKALLWTTGENQSSSTKKKTKRGGVRNTRAEEFAKGDAFLQKQYSLNERAYSNALIVTGVAFDVSKDCPTVSTGWHGRQPSLMDRNLIQDLYVSGEIKDTIEKQFKPVPYSLSNPQPALLIDCDGRTFGYRTTQVNWLKDHASIFCDAVLELLGPHIANPRLAAHHASGNRGPHFPCIIGHCRQYLKSPDLTHFHKENIDSVERFCRTNVIRRVTSFVSSLVITMFPGVALRTLRTAEWHEKKHGIRPLFGLFWNLCINGIFKGQKSVSTLPHVDAKNIIGICVVLVYLIPGYTFNHKKKAWLVLWEAGIAVELPPWVAFMYPSSLFLHFNIDIDDIKFVITDGDRPTKDNSSPLGGVGDEGRGSLVYYNQASMYNGPETGFDTLAMAKASGQRASVNSVEISQQAYPQHRSAPQ</sequence>
<name>A0A8H4VS23_9AGAR</name>
<keyword evidence="2" id="KW-1185">Reference proteome</keyword>
<protein>
    <submittedName>
        <fullName evidence="1">Uncharacterized protein</fullName>
    </submittedName>
</protein>
<evidence type="ECO:0000313" key="2">
    <source>
        <dbReference type="Proteomes" id="UP000521872"/>
    </source>
</evidence>
<dbReference type="AlphaFoldDB" id="A0A8H4VS23"/>
<dbReference type="EMBL" id="JAACJL010000021">
    <property type="protein sequence ID" value="KAF4617984.1"/>
    <property type="molecule type" value="Genomic_DNA"/>
</dbReference>
<comment type="caution">
    <text evidence="1">The sequence shown here is derived from an EMBL/GenBank/DDBJ whole genome shotgun (WGS) entry which is preliminary data.</text>
</comment>
<dbReference type="Proteomes" id="UP000521872">
    <property type="component" value="Unassembled WGS sequence"/>
</dbReference>